<evidence type="ECO:0000256" key="5">
    <source>
        <dbReference type="ARBA" id="ARBA00022989"/>
    </source>
</evidence>
<name>A0A1I4IJE0_9FIRM</name>
<dbReference type="EMBL" id="FOTS01000008">
    <property type="protein sequence ID" value="SFL54519.1"/>
    <property type="molecule type" value="Genomic_DNA"/>
</dbReference>
<evidence type="ECO:0000256" key="3">
    <source>
        <dbReference type="ARBA" id="ARBA00022475"/>
    </source>
</evidence>
<dbReference type="AlphaFoldDB" id="A0A1I4IJE0"/>
<dbReference type="CDD" id="cd06261">
    <property type="entry name" value="TM_PBP2"/>
    <property type="match status" value="1"/>
</dbReference>
<feature type="domain" description="ABC transmembrane type-1" evidence="8">
    <location>
        <begin position="75"/>
        <end position="260"/>
    </location>
</feature>
<protein>
    <submittedName>
        <fullName evidence="9">Peptide/nickel transport system permease protein</fullName>
    </submittedName>
</protein>
<feature type="transmembrane region" description="Helical" evidence="7">
    <location>
        <begin position="12"/>
        <end position="32"/>
    </location>
</feature>
<dbReference type="InterPro" id="IPR050366">
    <property type="entry name" value="BP-dependent_transpt_permease"/>
</dbReference>
<dbReference type="STRING" id="1123291.SAMN04490355_1008104"/>
<dbReference type="GO" id="GO:0055085">
    <property type="term" value="P:transmembrane transport"/>
    <property type="evidence" value="ECO:0007669"/>
    <property type="project" value="InterPro"/>
</dbReference>
<evidence type="ECO:0000256" key="7">
    <source>
        <dbReference type="RuleBase" id="RU363032"/>
    </source>
</evidence>
<keyword evidence="4 7" id="KW-0812">Transmembrane</keyword>
<dbReference type="Pfam" id="PF00528">
    <property type="entry name" value="BPD_transp_1"/>
    <property type="match status" value="1"/>
</dbReference>
<evidence type="ECO:0000256" key="4">
    <source>
        <dbReference type="ARBA" id="ARBA00022692"/>
    </source>
</evidence>
<feature type="transmembrane region" description="Helical" evidence="7">
    <location>
        <begin position="238"/>
        <end position="259"/>
    </location>
</feature>
<keyword evidence="5 7" id="KW-1133">Transmembrane helix</keyword>
<dbReference type="GO" id="GO:0005886">
    <property type="term" value="C:plasma membrane"/>
    <property type="evidence" value="ECO:0007669"/>
    <property type="project" value="UniProtKB-SubCell"/>
</dbReference>
<feature type="transmembrane region" description="Helical" evidence="7">
    <location>
        <begin position="120"/>
        <end position="144"/>
    </location>
</feature>
<reference evidence="10" key="1">
    <citation type="submission" date="2016-10" db="EMBL/GenBank/DDBJ databases">
        <authorList>
            <person name="Varghese N."/>
            <person name="Submissions S."/>
        </authorList>
    </citation>
    <scope>NUCLEOTIDE SEQUENCE [LARGE SCALE GENOMIC DNA]</scope>
    <source>
        <strain evidence="10">DSM 13327</strain>
    </source>
</reference>
<dbReference type="InterPro" id="IPR000515">
    <property type="entry name" value="MetI-like"/>
</dbReference>
<comment type="similarity">
    <text evidence="7">Belongs to the binding-protein-dependent transport system permease family.</text>
</comment>
<comment type="subcellular location">
    <subcellularLocation>
        <location evidence="1 7">Cell membrane</location>
        <topology evidence="1 7">Multi-pass membrane protein</topology>
    </subcellularLocation>
</comment>
<dbReference type="Gene3D" id="1.10.3720.10">
    <property type="entry name" value="MetI-like"/>
    <property type="match status" value="1"/>
</dbReference>
<keyword evidence="6 7" id="KW-0472">Membrane</keyword>
<sequence length="273" mass="29913">MGSLTKDKFLFWLYTCFVLLILGFAIFAPWLAPYDPYDAVMRQSLQAPSDEHLFGTDKLGRDCLSRIIYGARTSLMMTLSLVAVITIVGTFIGVLAGYMGGKVDTVLMRIVDMMLAFPGIVLAIAIAGMLGGNIVNAILALAAVSWTKYARLGRSLTLKLRQRDFIAAAVTSGSRPLHILWRHILPNILPTIVVTAAMDIGTMIMELAGLSFLGFGAQPPTPEWGLMLNEGRQHIQTAPWLMLYPGAAILIVVTIFNLWGDSLRDIMDPQRAN</sequence>
<dbReference type="OrthoDB" id="9797472at2"/>
<proteinExistence type="inferred from homology"/>
<dbReference type="InterPro" id="IPR053385">
    <property type="entry name" value="ABC_transport_permease"/>
</dbReference>
<dbReference type="Pfam" id="PF12911">
    <property type="entry name" value="OppC_N"/>
    <property type="match status" value="1"/>
</dbReference>
<keyword evidence="3" id="KW-1003">Cell membrane</keyword>
<organism evidence="9 10">
    <name type="scientific">Pelosinus propionicus DSM 13327</name>
    <dbReference type="NCBI Taxonomy" id="1123291"/>
    <lineage>
        <taxon>Bacteria</taxon>
        <taxon>Bacillati</taxon>
        <taxon>Bacillota</taxon>
        <taxon>Negativicutes</taxon>
        <taxon>Selenomonadales</taxon>
        <taxon>Sporomusaceae</taxon>
        <taxon>Pelosinus</taxon>
    </lineage>
</organism>
<dbReference type="NCBIfam" id="NF045474">
    <property type="entry name" value="Opp2C"/>
    <property type="match status" value="1"/>
</dbReference>
<evidence type="ECO:0000256" key="2">
    <source>
        <dbReference type="ARBA" id="ARBA00022448"/>
    </source>
</evidence>
<dbReference type="PROSITE" id="PS50928">
    <property type="entry name" value="ABC_TM1"/>
    <property type="match status" value="1"/>
</dbReference>
<dbReference type="PANTHER" id="PTHR43386">
    <property type="entry name" value="OLIGOPEPTIDE TRANSPORT SYSTEM PERMEASE PROTEIN APPC"/>
    <property type="match status" value="1"/>
</dbReference>
<dbReference type="Proteomes" id="UP000199520">
    <property type="component" value="Unassembled WGS sequence"/>
</dbReference>
<keyword evidence="10" id="KW-1185">Reference proteome</keyword>
<evidence type="ECO:0000256" key="1">
    <source>
        <dbReference type="ARBA" id="ARBA00004651"/>
    </source>
</evidence>
<feature type="transmembrane region" description="Helical" evidence="7">
    <location>
        <begin position="75"/>
        <end position="100"/>
    </location>
</feature>
<evidence type="ECO:0000313" key="9">
    <source>
        <dbReference type="EMBL" id="SFL54519.1"/>
    </source>
</evidence>
<gene>
    <name evidence="9" type="ORF">SAMN04490355_1008104</name>
</gene>
<dbReference type="SUPFAM" id="SSF161098">
    <property type="entry name" value="MetI-like"/>
    <property type="match status" value="1"/>
</dbReference>
<dbReference type="PANTHER" id="PTHR43386:SF25">
    <property type="entry name" value="PEPTIDE ABC TRANSPORTER PERMEASE PROTEIN"/>
    <property type="match status" value="1"/>
</dbReference>
<dbReference type="RefSeq" id="WP_090933952.1">
    <property type="nucleotide sequence ID" value="NZ_FOTS01000008.1"/>
</dbReference>
<accession>A0A1I4IJE0</accession>
<dbReference type="InterPro" id="IPR025966">
    <property type="entry name" value="OppC_N"/>
</dbReference>
<evidence type="ECO:0000259" key="8">
    <source>
        <dbReference type="PROSITE" id="PS50928"/>
    </source>
</evidence>
<evidence type="ECO:0000256" key="6">
    <source>
        <dbReference type="ARBA" id="ARBA00023136"/>
    </source>
</evidence>
<evidence type="ECO:0000313" key="10">
    <source>
        <dbReference type="Proteomes" id="UP000199520"/>
    </source>
</evidence>
<dbReference type="InterPro" id="IPR035906">
    <property type="entry name" value="MetI-like_sf"/>
</dbReference>
<feature type="transmembrane region" description="Helical" evidence="7">
    <location>
        <begin position="191"/>
        <end position="217"/>
    </location>
</feature>
<keyword evidence="2 7" id="KW-0813">Transport</keyword>